<dbReference type="Proteomes" id="UP000433883">
    <property type="component" value="Unassembled WGS sequence"/>
</dbReference>
<evidence type="ECO:0000313" key="3">
    <source>
        <dbReference type="EMBL" id="KAE9971834.1"/>
    </source>
</evidence>
<keyword evidence="7" id="KW-1185">Reference proteome</keyword>
<protein>
    <submittedName>
        <fullName evidence="5">Uncharacterized protein</fullName>
    </submittedName>
</protein>
<evidence type="ECO:0000256" key="1">
    <source>
        <dbReference type="ARBA" id="ARBA00008325"/>
    </source>
</evidence>
<dbReference type="Pfam" id="PF09435">
    <property type="entry name" value="DUF2015"/>
    <property type="match status" value="1"/>
</dbReference>
<dbReference type="PANTHER" id="PTHR28023">
    <property type="entry name" value="UPF0357 PROTEIN YCL012C"/>
    <property type="match status" value="1"/>
</dbReference>
<dbReference type="EMBL" id="WNWS01000041">
    <property type="protein sequence ID" value="KAE9985327.1"/>
    <property type="molecule type" value="Genomic_DNA"/>
</dbReference>
<keyword evidence="2" id="KW-0732">Signal</keyword>
<evidence type="ECO:0000313" key="6">
    <source>
        <dbReference type="Proteomes" id="UP000447873"/>
    </source>
</evidence>
<reference evidence="5 7" key="1">
    <citation type="submission" date="2019-07" db="EMBL/GenBank/DDBJ databases">
        <title>Venturia inaequalis Genome Resource.</title>
        <authorList>
            <person name="Lichtner F.J."/>
        </authorList>
    </citation>
    <scope>NUCLEOTIDE SEQUENCE [LARGE SCALE GENOMIC DNA]</scope>
    <source>
        <strain evidence="4 6">120213</strain>
        <strain evidence="3">Bline_iso_100314</strain>
        <strain evidence="5 7">DMI_063113</strain>
    </source>
</reference>
<proteinExistence type="inferred from homology"/>
<evidence type="ECO:0000313" key="4">
    <source>
        <dbReference type="EMBL" id="KAE9985327.1"/>
    </source>
</evidence>
<dbReference type="InterPro" id="IPR018559">
    <property type="entry name" value="DUF2015"/>
</dbReference>
<dbReference type="EMBL" id="WNWR01000259">
    <property type="protein sequence ID" value="KAE9986417.1"/>
    <property type="molecule type" value="Genomic_DNA"/>
</dbReference>
<comment type="caution">
    <text evidence="5">The sequence shown here is derived from an EMBL/GenBank/DDBJ whole genome shotgun (WGS) entry which is preliminary data.</text>
</comment>
<sequence length="124" mass="14103">MGLMFYSISLLTLVAGTVLYVTRAYWVHHIPIPERFIHYAPIPQNFREDVEAGLHSADFDMTGNVEGDSRSGLDETAKKEVLRIMKRRGVGFDEARRIFMEQNFKKSGIGKDGLPRDPKLVTFS</sequence>
<dbReference type="PANTHER" id="PTHR28023:SF1">
    <property type="entry name" value="UPF0357 PROTEIN YCL012C"/>
    <property type="match status" value="1"/>
</dbReference>
<evidence type="ECO:0000313" key="5">
    <source>
        <dbReference type="EMBL" id="KAE9986417.1"/>
    </source>
</evidence>
<dbReference type="AlphaFoldDB" id="A0A8H3VAP4"/>
<evidence type="ECO:0000256" key="2">
    <source>
        <dbReference type="ARBA" id="ARBA00022729"/>
    </source>
</evidence>
<organism evidence="5 7">
    <name type="scientific">Venturia inaequalis</name>
    <name type="common">Apple scab fungus</name>
    <dbReference type="NCBI Taxonomy" id="5025"/>
    <lineage>
        <taxon>Eukaryota</taxon>
        <taxon>Fungi</taxon>
        <taxon>Dikarya</taxon>
        <taxon>Ascomycota</taxon>
        <taxon>Pezizomycotina</taxon>
        <taxon>Dothideomycetes</taxon>
        <taxon>Pleosporomycetidae</taxon>
        <taxon>Venturiales</taxon>
        <taxon>Venturiaceae</taxon>
        <taxon>Venturia</taxon>
    </lineage>
</organism>
<evidence type="ECO:0000313" key="7">
    <source>
        <dbReference type="Proteomes" id="UP000490939"/>
    </source>
</evidence>
<dbReference type="EMBL" id="WNWQ01000281">
    <property type="protein sequence ID" value="KAE9971834.1"/>
    <property type="molecule type" value="Genomic_DNA"/>
</dbReference>
<dbReference type="Proteomes" id="UP000490939">
    <property type="component" value="Unassembled WGS sequence"/>
</dbReference>
<accession>A0A8H3VAP4</accession>
<gene>
    <name evidence="3" type="ORF">BLS_004292</name>
    <name evidence="5" type="ORF">EG327_004306</name>
    <name evidence="4" type="ORF">EG328_007580</name>
</gene>
<comment type="similarity">
    <text evidence="1">Belongs to the UPF0357 family.</text>
</comment>
<dbReference type="OrthoDB" id="447314at2759"/>
<dbReference type="Proteomes" id="UP000447873">
    <property type="component" value="Unassembled WGS sequence"/>
</dbReference>
<name>A0A8H3VAP4_VENIN</name>